<gene>
    <name evidence="1" type="ORF">AKJ57_00435</name>
</gene>
<accession>A0A133UBV4</accession>
<keyword evidence="2" id="KW-1185">Reference proteome</keyword>
<organism evidence="1 2">
    <name type="scientific">candidate division MSBL1 archaeon SCGC-AAA259A05</name>
    <dbReference type="NCBI Taxonomy" id="1698259"/>
    <lineage>
        <taxon>Archaea</taxon>
        <taxon>Methanobacteriati</taxon>
        <taxon>Methanobacteriota</taxon>
        <taxon>candidate division MSBL1</taxon>
    </lineage>
</organism>
<evidence type="ECO:0000313" key="1">
    <source>
        <dbReference type="EMBL" id="KXA91654.1"/>
    </source>
</evidence>
<name>A0A133UBV4_9EURY</name>
<evidence type="ECO:0000313" key="2">
    <source>
        <dbReference type="Proteomes" id="UP000070163"/>
    </source>
</evidence>
<proteinExistence type="predicted"/>
<dbReference type="EMBL" id="LHXJ01000003">
    <property type="protein sequence ID" value="KXA91654.1"/>
    <property type="molecule type" value="Genomic_DNA"/>
</dbReference>
<dbReference type="Proteomes" id="UP000070163">
    <property type="component" value="Unassembled WGS sequence"/>
</dbReference>
<protein>
    <submittedName>
        <fullName evidence="1">Uncharacterized protein</fullName>
    </submittedName>
</protein>
<comment type="caution">
    <text evidence="1">The sequence shown here is derived from an EMBL/GenBank/DDBJ whole genome shotgun (WGS) entry which is preliminary data.</text>
</comment>
<dbReference type="Gene3D" id="2.40.50.1010">
    <property type="match status" value="1"/>
</dbReference>
<sequence length="68" mass="7837">MLLVSLIGRLKSKLSDIFDRTPVCSKCGRKMIKDGRPKDGWVQYYKCPKCGRDMEKFAEEHGLELSED</sequence>
<dbReference type="AlphaFoldDB" id="A0A133UBV4"/>
<reference evidence="1 2" key="1">
    <citation type="journal article" date="2016" name="Sci. Rep.">
        <title>Metabolic traits of an uncultured archaeal lineage -MSBL1- from brine pools of the Red Sea.</title>
        <authorList>
            <person name="Mwirichia R."/>
            <person name="Alam I."/>
            <person name="Rashid M."/>
            <person name="Vinu M."/>
            <person name="Ba-Alawi W."/>
            <person name="Anthony Kamau A."/>
            <person name="Kamanda Ngugi D."/>
            <person name="Goker M."/>
            <person name="Klenk H.P."/>
            <person name="Bajic V."/>
            <person name="Stingl U."/>
        </authorList>
    </citation>
    <scope>NUCLEOTIDE SEQUENCE [LARGE SCALE GENOMIC DNA]</scope>
    <source>
        <strain evidence="1">SCGC-AAA259A05</strain>
    </source>
</reference>